<gene>
    <name evidence="1" type="ORF">NE237_000050</name>
</gene>
<comment type="caution">
    <text evidence="1">The sequence shown here is derived from an EMBL/GenBank/DDBJ whole genome shotgun (WGS) entry which is preliminary data.</text>
</comment>
<dbReference type="EMBL" id="JAMYWD010001395">
    <property type="protein sequence ID" value="KAJ4942684.1"/>
    <property type="molecule type" value="Genomic_DNA"/>
</dbReference>
<evidence type="ECO:0000313" key="1">
    <source>
        <dbReference type="EMBL" id="KAJ4942684.1"/>
    </source>
</evidence>
<evidence type="ECO:0000313" key="2">
    <source>
        <dbReference type="Proteomes" id="UP001141806"/>
    </source>
</evidence>
<organism evidence="1 2">
    <name type="scientific">Protea cynaroides</name>
    <dbReference type="NCBI Taxonomy" id="273540"/>
    <lineage>
        <taxon>Eukaryota</taxon>
        <taxon>Viridiplantae</taxon>
        <taxon>Streptophyta</taxon>
        <taxon>Embryophyta</taxon>
        <taxon>Tracheophyta</taxon>
        <taxon>Spermatophyta</taxon>
        <taxon>Magnoliopsida</taxon>
        <taxon>Proteales</taxon>
        <taxon>Proteaceae</taxon>
        <taxon>Protea</taxon>
    </lineage>
</organism>
<accession>A0A9Q0JS54</accession>
<proteinExistence type="predicted"/>
<protein>
    <submittedName>
        <fullName evidence="1">Uncharacterized protein</fullName>
    </submittedName>
</protein>
<reference evidence="1" key="1">
    <citation type="journal article" date="2023" name="Plant J.">
        <title>The genome of the king protea, Protea cynaroides.</title>
        <authorList>
            <person name="Chang J."/>
            <person name="Duong T.A."/>
            <person name="Schoeman C."/>
            <person name="Ma X."/>
            <person name="Roodt D."/>
            <person name="Barker N."/>
            <person name="Li Z."/>
            <person name="Van de Peer Y."/>
            <person name="Mizrachi E."/>
        </authorList>
    </citation>
    <scope>NUCLEOTIDE SEQUENCE</scope>
    <source>
        <tissue evidence="1">Young leaves</tissue>
    </source>
</reference>
<dbReference type="Proteomes" id="UP001141806">
    <property type="component" value="Unassembled WGS sequence"/>
</dbReference>
<name>A0A9Q0JS54_9MAGN</name>
<keyword evidence="2" id="KW-1185">Reference proteome</keyword>
<sequence>MIMSGNPLKTATTSRKCWKTTRSTRRILGRQPLPPIGEVFSEVRKGRKAEGVLCWEKRVSRLLLKVQLWLLKIPIQANFNSSHKQEDRP</sequence>
<dbReference type="AlphaFoldDB" id="A0A9Q0JS54"/>